<organism evidence="3 4">
    <name type="scientific">Glutamicibacter ardleyensis</name>
    <dbReference type="NCBI Taxonomy" id="225894"/>
    <lineage>
        <taxon>Bacteria</taxon>
        <taxon>Bacillati</taxon>
        <taxon>Actinomycetota</taxon>
        <taxon>Actinomycetes</taxon>
        <taxon>Micrococcales</taxon>
        <taxon>Micrococcaceae</taxon>
        <taxon>Glutamicibacter</taxon>
    </lineage>
</organism>
<proteinExistence type="predicted"/>
<feature type="transmembrane region" description="Helical" evidence="2">
    <location>
        <begin position="25"/>
        <end position="47"/>
    </location>
</feature>
<protein>
    <recommendedName>
        <fullName evidence="5">DUF3017 domain-containing protein</fullName>
    </recommendedName>
</protein>
<evidence type="ECO:0008006" key="5">
    <source>
        <dbReference type="Google" id="ProtNLM"/>
    </source>
</evidence>
<gene>
    <name evidence="3" type="ORF">GCM10007173_22520</name>
</gene>
<feature type="transmembrane region" description="Helical" evidence="2">
    <location>
        <begin position="89"/>
        <end position="109"/>
    </location>
</feature>
<dbReference type="RefSeq" id="WP_096254291.1">
    <property type="nucleotide sequence ID" value="NZ_BMKX01000005.1"/>
</dbReference>
<evidence type="ECO:0000313" key="3">
    <source>
        <dbReference type="EMBL" id="GGJ63111.1"/>
    </source>
</evidence>
<sequence length="111" mass="11862">MIPQEDRDETPGTKRKTSQFGATRTPLHLVFQACLGVIVGIGITSLLSEVSHVQVALGGVFVVLAAWIVEQGFRLPAPNTKTGARIRLILRLVALVGFTIAVSSLLTLIEA</sequence>
<feature type="region of interest" description="Disordered" evidence="1">
    <location>
        <begin position="1"/>
        <end position="20"/>
    </location>
</feature>
<keyword evidence="2" id="KW-1133">Transmembrane helix</keyword>
<keyword evidence="2" id="KW-0812">Transmembrane</keyword>
<keyword evidence="2" id="KW-0472">Membrane</keyword>
<dbReference type="GeneID" id="303304609"/>
<evidence type="ECO:0000313" key="4">
    <source>
        <dbReference type="Proteomes" id="UP000606115"/>
    </source>
</evidence>
<name>A0ABQ2DLQ2_9MICC</name>
<evidence type="ECO:0000256" key="1">
    <source>
        <dbReference type="SAM" id="MobiDB-lite"/>
    </source>
</evidence>
<reference evidence="4" key="1">
    <citation type="journal article" date="2019" name="Int. J. Syst. Evol. Microbiol.">
        <title>The Global Catalogue of Microorganisms (GCM) 10K type strain sequencing project: providing services to taxonomists for standard genome sequencing and annotation.</title>
        <authorList>
            <consortium name="The Broad Institute Genomics Platform"/>
            <consortium name="The Broad Institute Genome Sequencing Center for Infectious Disease"/>
            <person name="Wu L."/>
            <person name="Ma J."/>
        </authorList>
    </citation>
    <scope>NUCLEOTIDE SEQUENCE [LARGE SCALE GENOMIC DNA]</scope>
    <source>
        <strain evidence="4">CGMCC 1.3685</strain>
    </source>
</reference>
<keyword evidence="4" id="KW-1185">Reference proteome</keyword>
<feature type="transmembrane region" description="Helical" evidence="2">
    <location>
        <begin position="53"/>
        <end position="69"/>
    </location>
</feature>
<accession>A0ABQ2DLQ2</accession>
<dbReference type="EMBL" id="BMKX01000005">
    <property type="protein sequence ID" value="GGJ63111.1"/>
    <property type="molecule type" value="Genomic_DNA"/>
</dbReference>
<comment type="caution">
    <text evidence="3">The sequence shown here is derived from an EMBL/GenBank/DDBJ whole genome shotgun (WGS) entry which is preliminary data.</text>
</comment>
<dbReference type="Proteomes" id="UP000606115">
    <property type="component" value="Unassembled WGS sequence"/>
</dbReference>
<evidence type="ECO:0000256" key="2">
    <source>
        <dbReference type="SAM" id="Phobius"/>
    </source>
</evidence>